<dbReference type="OMA" id="WSANEEY"/>
<dbReference type="AlphaFoldDB" id="R7QIN8"/>
<keyword evidence="2" id="KW-1185">Reference proteome</keyword>
<protein>
    <recommendedName>
        <fullName evidence="3">Kelch repeat-containing protein</fullName>
    </recommendedName>
</protein>
<dbReference type="Proteomes" id="UP000012073">
    <property type="component" value="Unassembled WGS sequence"/>
</dbReference>
<dbReference type="PANTHER" id="PTHR45632">
    <property type="entry name" value="LD33804P"/>
    <property type="match status" value="1"/>
</dbReference>
<dbReference type="RefSeq" id="XP_005717160.1">
    <property type="nucleotide sequence ID" value="XM_005717103.1"/>
</dbReference>
<reference evidence="2" key="1">
    <citation type="journal article" date="2013" name="Proc. Natl. Acad. Sci. U.S.A.">
        <title>Genome structure and metabolic features in the red seaweed Chondrus crispus shed light on evolution of the Archaeplastida.</title>
        <authorList>
            <person name="Collen J."/>
            <person name="Porcel B."/>
            <person name="Carre W."/>
            <person name="Ball S.G."/>
            <person name="Chaparro C."/>
            <person name="Tonon T."/>
            <person name="Barbeyron T."/>
            <person name="Michel G."/>
            <person name="Noel B."/>
            <person name="Valentin K."/>
            <person name="Elias M."/>
            <person name="Artiguenave F."/>
            <person name="Arun A."/>
            <person name="Aury J.M."/>
            <person name="Barbosa-Neto J.F."/>
            <person name="Bothwell J.H."/>
            <person name="Bouget F.Y."/>
            <person name="Brillet L."/>
            <person name="Cabello-Hurtado F."/>
            <person name="Capella-Gutierrez S."/>
            <person name="Charrier B."/>
            <person name="Cladiere L."/>
            <person name="Cock J.M."/>
            <person name="Coelho S.M."/>
            <person name="Colleoni C."/>
            <person name="Czjzek M."/>
            <person name="Da Silva C."/>
            <person name="Delage L."/>
            <person name="Denoeud F."/>
            <person name="Deschamps P."/>
            <person name="Dittami S.M."/>
            <person name="Gabaldon T."/>
            <person name="Gachon C.M."/>
            <person name="Groisillier A."/>
            <person name="Herve C."/>
            <person name="Jabbari K."/>
            <person name="Katinka M."/>
            <person name="Kloareg B."/>
            <person name="Kowalczyk N."/>
            <person name="Labadie K."/>
            <person name="Leblanc C."/>
            <person name="Lopez P.J."/>
            <person name="McLachlan D.H."/>
            <person name="Meslet-Cladiere L."/>
            <person name="Moustafa A."/>
            <person name="Nehr Z."/>
            <person name="Nyvall Collen P."/>
            <person name="Panaud O."/>
            <person name="Partensky F."/>
            <person name="Poulain J."/>
            <person name="Rensing S.A."/>
            <person name="Rousvoal S."/>
            <person name="Samson G."/>
            <person name="Symeonidi A."/>
            <person name="Weissenbach J."/>
            <person name="Zambounis A."/>
            <person name="Wincker P."/>
            <person name="Boyen C."/>
        </authorList>
    </citation>
    <scope>NUCLEOTIDE SEQUENCE [LARGE SCALE GENOMIC DNA]</scope>
    <source>
        <strain evidence="2">cv. Stackhouse</strain>
    </source>
</reference>
<dbReference type="SUPFAM" id="SSF50965">
    <property type="entry name" value="Galactose oxidase, central domain"/>
    <property type="match status" value="1"/>
</dbReference>
<evidence type="ECO:0000313" key="2">
    <source>
        <dbReference type="Proteomes" id="UP000012073"/>
    </source>
</evidence>
<sequence length="404" mass="42977">MEKPNIHPVDGHITVSLVPKNENPMLSGIVIAGKNAASVLWETKAPSTDASVGRRPLPTAPIATIGPITPVVTPNPHQKELTIPSSPGAWTDVKYSSGSPVARHEACAVFVDGLVYSIGGRGMKPVSVFNPMSGEWSQRTGPPVEINHMQCIHHENKIYTGGSWYGKFPYEQEHEVMWTYDILSDSWNSVEGLPEGRRRGGGAFVVYEGKFYLSHGAIGGHGTHATATSMLDMYDPKTDIWTPLPDGPTPRDHTAGAVVNGKLCVAGGRNGASSDFWNANIAPVVCYSFKTGTWESKASLPVPRGGSMVGTTCSGLVMIAGGEGKTQTNQAGQAYDRVDFYDESKDVFLEPSYMTSRRHGSGMAITSCECGMIYVPSGSAGLGGGPEVTTTDAWSVDGVVQQCA</sequence>
<dbReference type="SMART" id="SM00612">
    <property type="entry name" value="Kelch"/>
    <property type="match status" value="2"/>
</dbReference>
<dbReference type="KEGG" id="ccp:CHC_T00005485001"/>
<dbReference type="EMBL" id="HG001832">
    <property type="protein sequence ID" value="CDF37341.1"/>
    <property type="molecule type" value="Genomic_DNA"/>
</dbReference>
<evidence type="ECO:0008006" key="3">
    <source>
        <dbReference type="Google" id="ProtNLM"/>
    </source>
</evidence>
<accession>R7QIN8</accession>
<dbReference type="OrthoDB" id="45365at2759"/>
<gene>
    <name evidence="1" type="ORF">CHC_T00005485001</name>
</gene>
<dbReference type="GeneID" id="17324876"/>
<dbReference type="Pfam" id="PF01344">
    <property type="entry name" value="Kelch_1"/>
    <property type="match status" value="1"/>
</dbReference>
<dbReference type="PhylomeDB" id="R7QIN8"/>
<organism evidence="1 2">
    <name type="scientific">Chondrus crispus</name>
    <name type="common">Carrageen Irish moss</name>
    <name type="synonym">Polymorpha crispa</name>
    <dbReference type="NCBI Taxonomy" id="2769"/>
    <lineage>
        <taxon>Eukaryota</taxon>
        <taxon>Rhodophyta</taxon>
        <taxon>Florideophyceae</taxon>
        <taxon>Rhodymeniophycidae</taxon>
        <taxon>Gigartinales</taxon>
        <taxon>Gigartinaceae</taxon>
        <taxon>Chondrus</taxon>
    </lineage>
</organism>
<dbReference type="Gramene" id="CDF37341">
    <property type="protein sequence ID" value="CDF37341"/>
    <property type="gene ID" value="CHC_T00005485001"/>
</dbReference>
<evidence type="ECO:0000313" key="1">
    <source>
        <dbReference type="EMBL" id="CDF37341.1"/>
    </source>
</evidence>
<dbReference type="Gene3D" id="2.120.10.80">
    <property type="entry name" value="Kelch-type beta propeller"/>
    <property type="match status" value="2"/>
</dbReference>
<dbReference type="InterPro" id="IPR015915">
    <property type="entry name" value="Kelch-typ_b-propeller"/>
</dbReference>
<dbReference type="InterPro" id="IPR006652">
    <property type="entry name" value="Kelch_1"/>
</dbReference>
<dbReference type="STRING" id="2769.R7QIN8"/>
<proteinExistence type="predicted"/>
<name>R7QIN8_CHOCR</name>
<dbReference type="InterPro" id="IPR011043">
    <property type="entry name" value="Gal_Oxase/kelch_b-propeller"/>
</dbReference>